<dbReference type="PROSITE" id="PS51371">
    <property type="entry name" value="CBS"/>
    <property type="match status" value="2"/>
</dbReference>
<dbReference type="EMBL" id="SRHU01000008">
    <property type="protein sequence ID" value="TFZ42840.1"/>
    <property type="molecule type" value="Genomic_DNA"/>
</dbReference>
<accession>A0AAJ5EFH6</accession>
<organism evidence="5 7">
    <name type="scientific">Vagococcus xieshaowenii</name>
    <dbReference type="NCBI Taxonomy" id="2562451"/>
    <lineage>
        <taxon>Bacteria</taxon>
        <taxon>Bacillati</taxon>
        <taxon>Bacillota</taxon>
        <taxon>Bacilli</taxon>
        <taxon>Lactobacillales</taxon>
        <taxon>Enterococcaceae</taxon>
        <taxon>Vagococcus</taxon>
    </lineage>
</organism>
<evidence type="ECO:0000256" key="1">
    <source>
        <dbReference type="ARBA" id="ARBA00023122"/>
    </source>
</evidence>
<proteinExistence type="predicted"/>
<evidence type="ECO:0000313" key="7">
    <source>
        <dbReference type="Proteomes" id="UP000297725"/>
    </source>
</evidence>
<dbReference type="InterPro" id="IPR051257">
    <property type="entry name" value="Diverse_CBS-Domain"/>
</dbReference>
<dbReference type="SUPFAM" id="SSF54631">
    <property type="entry name" value="CBS-domain pair"/>
    <property type="match status" value="1"/>
</dbReference>
<dbReference type="InterPro" id="IPR000644">
    <property type="entry name" value="CBS_dom"/>
</dbReference>
<gene>
    <name evidence="5" type="ORF">E4031_02325</name>
    <name evidence="4" type="ORF">E4Z98_03415</name>
</gene>
<dbReference type="InterPro" id="IPR048125">
    <property type="entry name" value="CBS_CbpB"/>
</dbReference>
<dbReference type="PANTHER" id="PTHR43080:SF30">
    <property type="entry name" value="CYCLIC DI-AMP RECEPTOR B"/>
    <property type="match status" value="1"/>
</dbReference>
<evidence type="ECO:0000313" key="5">
    <source>
        <dbReference type="EMBL" id="TFZ42840.1"/>
    </source>
</evidence>
<dbReference type="Gene3D" id="3.10.580.10">
    <property type="entry name" value="CBS-domain"/>
    <property type="match status" value="1"/>
</dbReference>
<feature type="domain" description="CBS" evidence="3">
    <location>
        <begin position="19"/>
        <end position="78"/>
    </location>
</feature>
<dbReference type="Proteomes" id="UP000297725">
    <property type="component" value="Unassembled WGS sequence"/>
</dbReference>
<keyword evidence="1 2" id="KW-0129">CBS domain</keyword>
<feature type="domain" description="CBS" evidence="3">
    <location>
        <begin position="85"/>
        <end position="145"/>
    </location>
</feature>
<protein>
    <submittedName>
        <fullName evidence="5">CBS domain-containing protein</fullName>
    </submittedName>
</protein>
<dbReference type="AlphaFoldDB" id="A0AAJ5EFH6"/>
<evidence type="ECO:0000313" key="4">
    <source>
        <dbReference type="EMBL" id="QCA28404.1"/>
    </source>
</evidence>
<reference evidence="5 7" key="1">
    <citation type="submission" date="2019-03" db="EMBL/GenBank/DDBJ databases">
        <title>Vagococcus sp. was isolated fron gut of Carduelis flavirostris.</title>
        <authorList>
            <person name="Ge Y."/>
        </authorList>
    </citation>
    <scope>NUCLEOTIDE SEQUENCE [LARGE SCALE GENOMIC DNA]</scope>
    <source>
        <strain evidence="5 7">CF-210</strain>
    </source>
</reference>
<dbReference type="EMBL" id="CP038865">
    <property type="protein sequence ID" value="QCA28404.1"/>
    <property type="molecule type" value="Genomic_DNA"/>
</dbReference>
<reference evidence="4 6" key="2">
    <citation type="journal article" date="2020" name="Int. J. Syst. Evol. Microbiol.">
        <title>Vagococcus xieshaowenii sp. nov., isolated from snow finch (Montifringilla taczanowskii) cloacal content.</title>
        <authorList>
            <person name="Ge Y."/>
            <person name="Yang J."/>
            <person name="Lai X.H."/>
            <person name="Zhang G."/>
            <person name="Jin D."/>
            <person name="Lu S."/>
            <person name="Wang B."/>
            <person name="Huang Y."/>
            <person name="Huang Y."/>
            <person name="Ren Z."/>
            <person name="Zhang X."/>
            <person name="Xu J."/>
        </authorList>
    </citation>
    <scope>NUCLEOTIDE SEQUENCE [LARGE SCALE GENOMIC DNA]</scope>
    <source>
        <strain evidence="6">personal::cf-49</strain>
        <strain evidence="4">Personal::cf-49</strain>
    </source>
</reference>
<dbReference type="NCBIfam" id="NF041630">
    <property type="entry name" value="CBS_CbpB"/>
    <property type="match status" value="1"/>
</dbReference>
<evidence type="ECO:0000259" key="3">
    <source>
        <dbReference type="PROSITE" id="PS51371"/>
    </source>
</evidence>
<dbReference type="PANTHER" id="PTHR43080">
    <property type="entry name" value="CBS DOMAIN-CONTAINING PROTEIN CBSX3, MITOCHONDRIAL"/>
    <property type="match status" value="1"/>
</dbReference>
<keyword evidence="6" id="KW-1185">Reference proteome</keyword>
<sequence>MIISELKEILLEKKEHFLIESERVASVLDTHPLSHAFLILTKVKYAKIPVLNKHDELVGFIGLPDIVNNMLSNEGVDFNNLDGKIVSDVMDNNVRSISSIEDVEMLLHLAVDHSFIPVRDEQNRFLGIVTRRELFKAINHLLHTLDDEYVLTSKEHIYKLVAE</sequence>
<evidence type="ECO:0000256" key="2">
    <source>
        <dbReference type="PROSITE-ProRule" id="PRU00703"/>
    </source>
</evidence>
<dbReference type="Pfam" id="PF00571">
    <property type="entry name" value="CBS"/>
    <property type="match status" value="2"/>
</dbReference>
<dbReference type="RefSeq" id="WP_135253721.1">
    <property type="nucleotide sequence ID" value="NZ_CP038865.1"/>
</dbReference>
<dbReference type="InterPro" id="IPR046342">
    <property type="entry name" value="CBS_dom_sf"/>
</dbReference>
<dbReference type="Proteomes" id="UP000296883">
    <property type="component" value="Chromosome"/>
</dbReference>
<name>A0AAJ5EFH6_9ENTE</name>
<evidence type="ECO:0000313" key="6">
    <source>
        <dbReference type="Proteomes" id="UP000296883"/>
    </source>
</evidence>